<feature type="signal peptide" evidence="2">
    <location>
        <begin position="1"/>
        <end position="19"/>
    </location>
</feature>
<dbReference type="Gene3D" id="2.60.40.10">
    <property type="entry name" value="Immunoglobulins"/>
    <property type="match status" value="1"/>
</dbReference>
<gene>
    <name evidence="4" type="ORF">H9X54_002705</name>
</gene>
<dbReference type="RefSeq" id="WP_187658594.1">
    <property type="nucleotide sequence ID" value="NZ_JACSOD020000402.1"/>
</dbReference>
<dbReference type="InterPro" id="IPR013320">
    <property type="entry name" value="ConA-like_dom_sf"/>
</dbReference>
<organism evidence="4 5">
    <name type="scientific">Flavobacterium macrobrachii</name>
    <dbReference type="NCBI Taxonomy" id="591204"/>
    <lineage>
        <taxon>Bacteria</taxon>
        <taxon>Pseudomonadati</taxon>
        <taxon>Bacteroidota</taxon>
        <taxon>Flavobacteriia</taxon>
        <taxon>Flavobacteriales</taxon>
        <taxon>Flavobacteriaceae</taxon>
        <taxon>Flavobacterium</taxon>
    </lineage>
</organism>
<dbReference type="Proteomes" id="UP000759529">
    <property type="component" value="Unassembled WGS sequence"/>
</dbReference>
<proteinExistence type="predicted"/>
<feature type="domain" description="Fibronectin type-III" evidence="3">
    <location>
        <begin position="244"/>
        <end position="340"/>
    </location>
</feature>
<sequence>MKKTLHVLWLALFSININAQTPIQEFNFNGSLTNSANNATFAVTGNSISYGTDRNGVANNAVQINGISGGCYLTSNLTNLPIGNAARTISFWFKSIDDTNNIYNYPFGYGTQAANQAFGVQQNPANITVNANRVEVYGFGPASNNIGVTPSAFELNTWYHYVVTHDGVNTTKIYRNNVLLSSFTKTWATTGTTATIGRIIAGAYNDGQNFTGLIDDLKIYNVELNASQINTLYTSGSTSVTVPVISGTNFTGSTPTSGTIFFDINPGGATTTTNIVFTQVGAGIGSVIAGPTVSGNTTQTVNFTIPGLDNGTCYTYRVEATNSAGNAVPSNVAGFCTYDADFNKVPFYHFDFNGNTQEKSDPTIAFGNPNSGFIDNNTAIRLNNNVQAIILPLLPQGTRKRTVAIKFMFESGALSQANNVFSYGTATAGQSFGYTQDTASQATHYFWANDISFSNPMNFGTYYTMVFVYDGLDTKIYRDGTLVNTSSLMFNTVGTMFRIGRTTTGVGGFFNGRVDDLRIYNDSLNSSDVTQLINSLSNSEFSKNLNFNLYPNPAKDYVNINVESEINSVEVFTLQGQKVLSSNQKEVNISSLSKGIYLIEVTDVNNQKAVQKLIVE</sequence>
<dbReference type="InterPro" id="IPR003961">
    <property type="entry name" value="FN3_dom"/>
</dbReference>
<name>A0ABS2CUG9_9FLAO</name>
<evidence type="ECO:0000313" key="4">
    <source>
        <dbReference type="EMBL" id="MBM6498209.1"/>
    </source>
</evidence>
<protein>
    <submittedName>
        <fullName evidence="4">T9SS type A sorting domain-containing protein</fullName>
    </submittedName>
</protein>
<dbReference type="CDD" id="cd00063">
    <property type="entry name" value="FN3"/>
    <property type="match status" value="1"/>
</dbReference>
<accession>A0ABS2CUG9</accession>
<feature type="chain" id="PRO_5045323012" evidence="2">
    <location>
        <begin position="20"/>
        <end position="616"/>
    </location>
</feature>
<dbReference type="Gene3D" id="2.60.120.200">
    <property type="match status" value="2"/>
</dbReference>
<dbReference type="InterPro" id="IPR026444">
    <property type="entry name" value="Secre_tail"/>
</dbReference>
<reference evidence="4 5" key="1">
    <citation type="submission" date="2021-02" db="EMBL/GenBank/DDBJ databases">
        <authorList>
            <person name="Jung H.S."/>
            <person name="Chun B.H."/>
            <person name="Jeon C.O."/>
        </authorList>
    </citation>
    <scope>NUCLEOTIDE SEQUENCE [LARGE SCALE GENOMIC DNA]</scope>
    <source>
        <strain evidence="4 5">LMG 25203</strain>
    </source>
</reference>
<dbReference type="Pfam" id="PF18962">
    <property type="entry name" value="Por_Secre_tail"/>
    <property type="match status" value="1"/>
</dbReference>
<dbReference type="InterPro" id="IPR013783">
    <property type="entry name" value="Ig-like_fold"/>
</dbReference>
<evidence type="ECO:0000256" key="1">
    <source>
        <dbReference type="ARBA" id="ARBA00022729"/>
    </source>
</evidence>
<keyword evidence="1 2" id="KW-0732">Signal</keyword>
<dbReference type="EMBL" id="JACSOD020000402">
    <property type="protein sequence ID" value="MBM6498209.1"/>
    <property type="molecule type" value="Genomic_DNA"/>
</dbReference>
<evidence type="ECO:0000313" key="5">
    <source>
        <dbReference type="Proteomes" id="UP000759529"/>
    </source>
</evidence>
<dbReference type="Pfam" id="PF13385">
    <property type="entry name" value="Laminin_G_3"/>
    <property type="match status" value="2"/>
</dbReference>
<comment type="caution">
    <text evidence="4">The sequence shown here is derived from an EMBL/GenBank/DDBJ whole genome shotgun (WGS) entry which is preliminary data.</text>
</comment>
<dbReference type="SUPFAM" id="SSF49265">
    <property type="entry name" value="Fibronectin type III"/>
    <property type="match status" value="1"/>
</dbReference>
<dbReference type="SUPFAM" id="SSF49899">
    <property type="entry name" value="Concanavalin A-like lectins/glucanases"/>
    <property type="match status" value="2"/>
</dbReference>
<dbReference type="PROSITE" id="PS50853">
    <property type="entry name" value="FN3"/>
    <property type="match status" value="1"/>
</dbReference>
<dbReference type="NCBIfam" id="TIGR04183">
    <property type="entry name" value="Por_Secre_tail"/>
    <property type="match status" value="1"/>
</dbReference>
<evidence type="ECO:0000256" key="2">
    <source>
        <dbReference type="SAM" id="SignalP"/>
    </source>
</evidence>
<keyword evidence="5" id="KW-1185">Reference proteome</keyword>
<evidence type="ECO:0000259" key="3">
    <source>
        <dbReference type="PROSITE" id="PS50853"/>
    </source>
</evidence>
<dbReference type="InterPro" id="IPR036116">
    <property type="entry name" value="FN3_sf"/>
</dbReference>